<dbReference type="SMART" id="SM00462">
    <property type="entry name" value="PTB"/>
    <property type="match status" value="1"/>
</dbReference>
<feature type="region of interest" description="Disordered" evidence="1">
    <location>
        <begin position="76"/>
        <end position="95"/>
    </location>
</feature>
<dbReference type="InterPro" id="IPR011993">
    <property type="entry name" value="PH-like_dom_sf"/>
</dbReference>
<dbReference type="SUPFAM" id="SSF50729">
    <property type="entry name" value="PH domain-like"/>
    <property type="match status" value="1"/>
</dbReference>
<keyword evidence="3" id="KW-1185">Reference proteome</keyword>
<dbReference type="OMA" id="CETEFSS"/>
<dbReference type="AlphaFoldDB" id="A0A915L6D4"/>
<dbReference type="WBParaSite" id="nRc.2.0.1.t46584-RA">
    <property type="protein sequence ID" value="nRc.2.0.1.t46584-RA"/>
    <property type="gene ID" value="nRc.2.0.1.g46584"/>
</dbReference>
<protein>
    <submittedName>
        <fullName evidence="4">PID domain-containing protein</fullName>
    </submittedName>
</protein>
<dbReference type="Proteomes" id="UP000887565">
    <property type="component" value="Unplaced"/>
</dbReference>
<accession>A0A915L6D4</accession>
<dbReference type="PANTHER" id="PTHR21219:SF3">
    <property type="entry name" value="FI19613P1"/>
    <property type="match status" value="1"/>
</dbReference>
<reference evidence="4" key="1">
    <citation type="submission" date="2022-11" db="UniProtKB">
        <authorList>
            <consortium name="WormBaseParasite"/>
        </authorList>
    </citation>
    <scope>IDENTIFICATION</scope>
</reference>
<dbReference type="Gene3D" id="2.30.29.30">
    <property type="entry name" value="Pleckstrin-homology domain (PH domain)/Phosphotyrosine-binding domain (PTB)"/>
    <property type="match status" value="1"/>
</dbReference>
<evidence type="ECO:0000313" key="4">
    <source>
        <dbReference type="WBParaSite" id="nRc.2.0.1.t46584-RA"/>
    </source>
</evidence>
<evidence type="ECO:0000313" key="3">
    <source>
        <dbReference type="Proteomes" id="UP000887565"/>
    </source>
</evidence>
<organism evidence="3 4">
    <name type="scientific">Romanomermis culicivorax</name>
    <name type="common">Nematode worm</name>
    <dbReference type="NCBI Taxonomy" id="13658"/>
    <lineage>
        <taxon>Eukaryota</taxon>
        <taxon>Metazoa</taxon>
        <taxon>Ecdysozoa</taxon>
        <taxon>Nematoda</taxon>
        <taxon>Enoplea</taxon>
        <taxon>Dorylaimia</taxon>
        <taxon>Mermithida</taxon>
        <taxon>Mermithoidea</taxon>
        <taxon>Mermithidae</taxon>
        <taxon>Romanomermis</taxon>
    </lineage>
</organism>
<evidence type="ECO:0000259" key="2">
    <source>
        <dbReference type="SMART" id="SM00462"/>
    </source>
</evidence>
<proteinExistence type="predicted"/>
<dbReference type="PANTHER" id="PTHR21219">
    <property type="entry name" value="FI19613P1"/>
    <property type="match status" value="1"/>
</dbReference>
<feature type="domain" description="PID" evidence="2">
    <location>
        <begin position="43"/>
        <end position="225"/>
    </location>
</feature>
<dbReference type="InterPro" id="IPR006020">
    <property type="entry name" value="PTB/PI_dom"/>
</dbReference>
<sequence>MEYHSSPCETEFSSCIPRIISIESPTFIGVSGCESYDMPGQPTPLCRCRVLYIGSAVPLKSKDGLQGIQEPLKQLYPADLSPNSPPPQIPQPGAAAAAEPKGVDAWLSVWINGLVLEYTGDNDKEQFFPIQTLHYCAAVRYVNVAGYALEGGGEKFLPLDSPFANLPDTCHPPIFAAILRRTQGVRVLECHAFICTNEKAANALVKCCFNAYADSMYLDMSNPENSQNGEEWITWEKVLPSQIRRFLV</sequence>
<evidence type="ECO:0000256" key="1">
    <source>
        <dbReference type="SAM" id="MobiDB-lite"/>
    </source>
</evidence>
<name>A0A915L6D4_ROMCU</name>